<protein>
    <submittedName>
        <fullName evidence="1">Uncharacterized protein</fullName>
    </submittedName>
</protein>
<dbReference type="AlphaFoldDB" id="A0A0F9R0M0"/>
<accession>A0A0F9R0M0</accession>
<sequence>MREFVRSSLLKDHTMATEVIEEDLPISPLSHIILTIDFYNATDEATLAEVLTFINQITVSKSGVAILSLQSEDLYMLNCYLYRKRPVLSAKVSTDNYNRSLSLIIPMGRRQYDPNECYPSHDKGDLTLFVDTTVPATTLDNAVVNIETVELPGATPKKYLKSTQKTVTAPGATGENDVSLPLGNQLVALGLRLTTWYTASTHVLGVENVKLLLNNSEYGYRGARTHCLVGDLINLLETQHGSIAAQGLEPPLHAVFLDFDPVLNDEFLIDTKNLTDLKLRLDMGVDEATTLNIFELVQV</sequence>
<dbReference type="EMBL" id="LAZR01003390">
    <property type="protein sequence ID" value="KKN18856.1"/>
    <property type="molecule type" value="Genomic_DNA"/>
</dbReference>
<proteinExistence type="predicted"/>
<organism evidence="1">
    <name type="scientific">marine sediment metagenome</name>
    <dbReference type="NCBI Taxonomy" id="412755"/>
    <lineage>
        <taxon>unclassified sequences</taxon>
        <taxon>metagenomes</taxon>
        <taxon>ecological metagenomes</taxon>
    </lineage>
</organism>
<comment type="caution">
    <text evidence="1">The sequence shown here is derived from an EMBL/GenBank/DDBJ whole genome shotgun (WGS) entry which is preliminary data.</text>
</comment>
<reference evidence="1" key="1">
    <citation type="journal article" date="2015" name="Nature">
        <title>Complex archaea that bridge the gap between prokaryotes and eukaryotes.</title>
        <authorList>
            <person name="Spang A."/>
            <person name="Saw J.H."/>
            <person name="Jorgensen S.L."/>
            <person name="Zaremba-Niedzwiedzka K."/>
            <person name="Martijn J."/>
            <person name="Lind A.E."/>
            <person name="van Eijk R."/>
            <person name="Schleper C."/>
            <person name="Guy L."/>
            <person name="Ettema T.J."/>
        </authorList>
    </citation>
    <scope>NUCLEOTIDE SEQUENCE</scope>
</reference>
<gene>
    <name evidence="1" type="ORF">LCGC14_0951650</name>
</gene>
<name>A0A0F9R0M0_9ZZZZ</name>
<evidence type="ECO:0000313" key="1">
    <source>
        <dbReference type="EMBL" id="KKN18856.1"/>
    </source>
</evidence>